<feature type="transmembrane region" description="Helical" evidence="12">
    <location>
        <begin position="340"/>
        <end position="364"/>
    </location>
</feature>
<evidence type="ECO:0000256" key="6">
    <source>
        <dbReference type="ARBA" id="ARBA00022597"/>
    </source>
</evidence>
<feature type="domain" description="PTS EIIC type-2" evidence="15">
    <location>
        <begin position="292"/>
        <end position="653"/>
    </location>
</feature>
<evidence type="ECO:0000256" key="7">
    <source>
        <dbReference type="ARBA" id="ARBA00022679"/>
    </source>
</evidence>
<reference evidence="16 17" key="1">
    <citation type="submission" date="2017-02" db="EMBL/GenBank/DDBJ databases">
        <authorList>
            <person name="Peterson S.W."/>
        </authorList>
    </citation>
    <scope>NUCLEOTIDE SEQUENCE [LARGE SCALE GENOMIC DNA]</scope>
    <source>
        <strain evidence="16 17">ATCC 51222</strain>
    </source>
</reference>
<evidence type="ECO:0000256" key="11">
    <source>
        <dbReference type="ARBA" id="ARBA00023136"/>
    </source>
</evidence>
<keyword evidence="6" id="KW-0762">Sugar transport</keyword>
<dbReference type="Pfam" id="PF00359">
    <property type="entry name" value="PTS_EIIA_2"/>
    <property type="match status" value="1"/>
</dbReference>
<dbReference type="InterPro" id="IPR006327">
    <property type="entry name" value="PTS_IIC_fruc"/>
</dbReference>
<keyword evidence="5" id="KW-0597">Phosphoprotein</keyword>
<dbReference type="PANTHER" id="PTHR30505">
    <property type="entry name" value="FRUCTOSE-LIKE PERMEASE"/>
    <property type="match status" value="1"/>
</dbReference>
<dbReference type="InterPro" id="IPR016152">
    <property type="entry name" value="PTrfase/Anion_transptr"/>
</dbReference>
<dbReference type="PROSITE" id="PS51094">
    <property type="entry name" value="PTS_EIIA_TYPE_2"/>
    <property type="match status" value="1"/>
</dbReference>
<dbReference type="STRING" id="290054.SAMN02745114_01610"/>
<organism evidence="16 17">
    <name type="scientific">Eubacterium coprostanoligenes</name>
    <dbReference type="NCBI Taxonomy" id="290054"/>
    <lineage>
        <taxon>Bacteria</taxon>
        <taxon>Bacillati</taxon>
        <taxon>Bacillota</taxon>
        <taxon>Clostridia</taxon>
        <taxon>Eubacteriales</taxon>
        <taxon>Eubacteriaceae</taxon>
        <taxon>Eubacterium</taxon>
    </lineage>
</organism>
<keyword evidence="3" id="KW-0813">Transport</keyword>
<dbReference type="InterPro" id="IPR036095">
    <property type="entry name" value="PTS_EIIB-like_sf"/>
</dbReference>
<evidence type="ECO:0000256" key="4">
    <source>
        <dbReference type="ARBA" id="ARBA00022475"/>
    </source>
</evidence>
<dbReference type="GO" id="GO:0005737">
    <property type="term" value="C:cytoplasm"/>
    <property type="evidence" value="ECO:0007669"/>
    <property type="project" value="UniProtKB-SubCell"/>
</dbReference>
<dbReference type="AlphaFoldDB" id="A0A1T4NJ58"/>
<accession>A0A1T4NJ58</accession>
<keyword evidence="9 12" id="KW-0812">Transmembrane</keyword>
<dbReference type="SUPFAM" id="SSF52794">
    <property type="entry name" value="PTS system IIB component-like"/>
    <property type="match status" value="1"/>
</dbReference>
<keyword evidence="10 12" id="KW-1133">Transmembrane helix</keyword>
<dbReference type="FunFam" id="3.40.50.2300:FF:000014">
    <property type="entry name" value="PTS system fructose-like transporter subunit IIB"/>
    <property type="match status" value="1"/>
</dbReference>
<evidence type="ECO:0000259" key="13">
    <source>
        <dbReference type="PROSITE" id="PS51094"/>
    </source>
</evidence>
<feature type="transmembrane region" description="Helical" evidence="12">
    <location>
        <begin position="561"/>
        <end position="578"/>
    </location>
</feature>
<protein>
    <submittedName>
        <fullName evidence="16">PTS system, fructose-specific IIC component</fullName>
    </submittedName>
</protein>
<dbReference type="RefSeq" id="WP_078769044.1">
    <property type="nucleotide sequence ID" value="NZ_FUWW01000023.1"/>
</dbReference>
<keyword evidence="4" id="KW-1003">Cell membrane</keyword>
<dbReference type="GO" id="GO:0009401">
    <property type="term" value="P:phosphoenolpyruvate-dependent sugar phosphotransferase system"/>
    <property type="evidence" value="ECO:0007669"/>
    <property type="project" value="UniProtKB-KW"/>
</dbReference>
<dbReference type="OrthoDB" id="9782569at2"/>
<evidence type="ECO:0000259" key="14">
    <source>
        <dbReference type="PROSITE" id="PS51099"/>
    </source>
</evidence>
<evidence type="ECO:0000256" key="5">
    <source>
        <dbReference type="ARBA" id="ARBA00022553"/>
    </source>
</evidence>
<dbReference type="InterPro" id="IPR003353">
    <property type="entry name" value="PTS_IIB_fruc"/>
</dbReference>
<dbReference type="SUPFAM" id="SSF55804">
    <property type="entry name" value="Phoshotransferase/anion transport protein"/>
    <property type="match status" value="1"/>
</dbReference>
<dbReference type="GO" id="GO:0022877">
    <property type="term" value="F:protein-N(PI)-phosphohistidine-fructose phosphotransferase system transporter activity"/>
    <property type="evidence" value="ECO:0007669"/>
    <property type="project" value="InterPro"/>
</dbReference>
<dbReference type="InterPro" id="IPR013014">
    <property type="entry name" value="PTS_EIIC_2"/>
</dbReference>
<feature type="domain" description="PTS EIIB type-2" evidence="14">
    <location>
        <begin position="166"/>
        <end position="263"/>
    </location>
</feature>
<dbReference type="CDD" id="cd05569">
    <property type="entry name" value="PTS_IIB_fructose"/>
    <property type="match status" value="1"/>
</dbReference>
<dbReference type="InterPro" id="IPR050864">
    <property type="entry name" value="Bacterial_PTS_Sugar_Transport"/>
</dbReference>
<evidence type="ECO:0000313" key="17">
    <source>
        <dbReference type="Proteomes" id="UP000190657"/>
    </source>
</evidence>
<dbReference type="NCBIfam" id="TIGR01427">
    <property type="entry name" value="PTS_IIC_fructo"/>
    <property type="match status" value="1"/>
</dbReference>
<evidence type="ECO:0000313" key="16">
    <source>
        <dbReference type="EMBL" id="SJZ79077.1"/>
    </source>
</evidence>
<evidence type="ECO:0000256" key="12">
    <source>
        <dbReference type="SAM" id="Phobius"/>
    </source>
</evidence>
<dbReference type="PROSITE" id="PS51099">
    <property type="entry name" value="PTS_EIIB_TYPE_2"/>
    <property type="match status" value="1"/>
</dbReference>
<dbReference type="InterPro" id="IPR002178">
    <property type="entry name" value="PTS_EIIA_type-2_dom"/>
</dbReference>
<feature type="transmembrane region" description="Helical" evidence="12">
    <location>
        <begin position="446"/>
        <end position="468"/>
    </location>
</feature>
<dbReference type="NCBIfam" id="TIGR00829">
    <property type="entry name" value="FRU"/>
    <property type="match status" value="1"/>
</dbReference>
<dbReference type="PANTHER" id="PTHR30505:SF28">
    <property type="entry name" value="PTS SYSTEM 2-O-ALPHA-MANNOSYL-D-GLYCERATE-SPECIFIC EIIABC COMPONENT"/>
    <property type="match status" value="1"/>
</dbReference>
<evidence type="ECO:0000256" key="9">
    <source>
        <dbReference type="ARBA" id="ARBA00022692"/>
    </source>
</evidence>
<dbReference type="Pfam" id="PF02302">
    <property type="entry name" value="PTS_IIB"/>
    <property type="match status" value="1"/>
</dbReference>
<evidence type="ECO:0000256" key="8">
    <source>
        <dbReference type="ARBA" id="ARBA00022683"/>
    </source>
</evidence>
<dbReference type="InterPro" id="IPR003501">
    <property type="entry name" value="PTS_EIIB_2/3"/>
</dbReference>
<gene>
    <name evidence="16" type="ORF">SAMN02745114_01610</name>
</gene>
<feature type="domain" description="PTS EIIA type-2" evidence="13">
    <location>
        <begin position="5"/>
        <end position="148"/>
    </location>
</feature>
<dbReference type="PROSITE" id="PS51104">
    <property type="entry name" value="PTS_EIIC_TYPE_2"/>
    <property type="match status" value="1"/>
</dbReference>
<dbReference type="FunFam" id="3.40.930.10:FF:000009">
    <property type="entry name" value="PTS system, fructose specific IIABC component"/>
    <property type="match status" value="1"/>
</dbReference>
<evidence type="ECO:0000256" key="1">
    <source>
        <dbReference type="ARBA" id="ARBA00004429"/>
    </source>
</evidence>
<feature type="transmembrane region" description="Helical" evidence="12">
    <location>
        <begin position="624"/>
        <end position="644"/>
    </location>
</feature>
<evidence type="ECO:0000259" key="15">
    <source>
        <dbReference type="PROSITE" id="PS51104"/>
    </source>
</evidence>
<dbReference type="Proteomes" id="UP000190657">
    <property type="component" value="Unassembled WGS sequence"/>
</dbReference>
<dbReference type="InterPro" id="IPR013011">
    <property type="entry name" value="PTS_EIIB_2"/>
</dbReference>
<evidence type="ECO:0000256" key="3">
    <source>
        <dbReference type="ARBA" id="ARBA00022448"/>
    </source>
</evidence>
<keyword evidence="17" id="KW-1185">Reference proteome</keyword>
<dbReference type="CDD" id="cd00211">
    <property type="entry name" value="PTS_IIA_fru"/>
    <property type="match status" value="1"/>
</dbReference>
<feature type="transmembrane region" description="Helical" evidence="12">
    <location>
        <begin position="523"/>
        <end position="541"/>
    </location>
</feature>
<dbReference type="Gene3D" id="3.40.930.10">
    <property type="entry name" value="Mannitol-specific EII, Chain A"/>
    <property type="match status" value="1"/>
</dbReference>
<comment type="subcellular location">
    <subcellularLocation>
        <location evidence="1">Cell inner membrane</location>
        <topology evidence="1">Multi-pass membrane protein</topology>
    </subcellularLocation>
    <subcellularLocation>
        <location evidence="2">Cytoplasm</location>
    </subcellularLocation>
</comment>
<evidence type="ECO:0000256" key="2">
    <source>
        <dbReference type="ARBA" id="ARBA00004496"/>
    </source>
</evidence>
<dbReference type="GO" id="GO:0005351">
    <property type="term" value="F:carbohydrate:proton symporter activity"/>
    <property type="evidence" value="ECO:0007669"/>
    <property type="project" value="InterPro"/>
</dbReference>
<dbReference type="Gene3D" id="3.40.50.2300">
    <property type="match status" value="1"/>
</dbReference>
<proteinExistence type="predicted"/>
<sequence>MRIIDLLKSGAIELNTSVATKEEAIDKLVALHDAVGNLADRQEYKHAILLREEQGTTAIGEGIAVPHAKSDSVKVPGLSAITVKGGVDYEAPDGKPSDILFMIAAPMDGDLHLEILSRLMVMLMEPEFCNALRNAKTAGEFLQIIDKKESEKYPDEVKKPVKKDGYRILAVTACPTGIAHTYMAAEALEKAGEKMGYPLKAETNGSGGAKNVLTKAEIANCDGIIIAADKNVEMARFDGKPVVKTSVSNGINKPEELIQRIVDGKAPVYHEEGGATASADDDLEKESFGHKIYKHLMNGVSHMLPFVVGGGVLIALGFLIDTLMGNATMPDGSANGSFGFTSFAASVPFWIGKVAFGFMLPVLAGYIAQSIADRPGLLPGMIGGMIAAQGYTFNSMFENQNMVGDSTAVSGFLGALFAGFAAGIIVNLLKKVFSWLPKAMDGIKPVFLYPLFGTFLVGALMCLINPVIGVLNTAVSNGLSSLGETSQILLSIVLAAMMATDMGGPFNKAAYVFGTAAIADGNTWIMAAVMIGGMVPPIAIALSTTFAKKFWTEEEIKSGPVNYLMGLCFITEGAIPYAASDPLRVIPSCMVGSALAGALTAVFHVTCPAPHGGIFTFAVCEHPLLYIVALVAGSLLGGVVLTLLKALTSKKKA</sequence>
<feature type="transmembrane region" description="Helical" evidence="12">
    <location>
        <begin position="585"/>
        <end position="604"/>
    </location>
</feature>
<keyword evidence="8" id="KW-0598">Phosphotransferase system</keyword>
<evidence type="ECO:0000256" key="10">
    <source>
        <dbReference type="ARBA" id="ARBA00022989"/>
    </source>
</evidence>
<keyword evidence="11 12" id="KW-0472">Membrane</keyword>
<dbReference type="GO" id="GO:0005886">
    <property type="term" value="C:plasma membrane"/>
    <property type="evidence" value="ECO:0007669"/>
    <property type="project" value="UniProtKB-SubCell"/>
</dbReference>
<feature type="transmembrane region" description="Helical" evidence="12">
    <location>
        <begin position="376"/>
        <end position="394"/>
    </location>
</feature>
<feature type="transmembrane region" description="Helical" evidence="12">
    <location>
        <begin position="406"/>
        <end position="426"/>
    </location>
</feature>
<dbReference type="GO" id="GO:0090563">
    <property type="term" value="F:protein-phosphocysteine-sugar phosphotransferase activity"/>
    <property type="evidence" value="ECO:0007669"/>
    <property type="project" value="TreeGrafter"/>
</dbReference>
<dbReference type="EMBL" id="FUWW01000023">
    <property type="protein sequence ID" value="SJZ79077.1"/>
    <property type="molecule type" value="Genomic_DNA"/>
</dbReference>
<feature type="transmembrane region" description="Helical" evidence="12">
    <location>
        <begin position="300"/>
        <end position="320"/>
    </location>
</feature>
<dbReference type="PROSITE" id="PS00372">
    <property type="entry name" value="PTS_EIIA_TYPE_2_HIS"/>
    <property type="match status" value="1"/>
</dbReference>
<name>A0A1T4NJ58_9FIRM</name>
<feature type="transmembrane region" description="Helical" evidence="12">
    <location>
        <begin position="488"/>
        <end position="511"/>
    </location>
</feature>
<keyword evidence="7" id="KW-0808">Transferase</keyword>